<evidence type="ECO:0000313" key="1">
    <source>
        <dbReference type="EMBL" id="KAF5878741.1"/>
    </source>
</evidence>
<reference evidence="1 2" key="1">
    <citation type="journal article" date="2020" name="Phytopathology">
        <title>A high-quality genome resource of Botrytis fragariae, a new and rapidly spreading fungal pathogen causing strawberry gray mold in the U.S.A.</title>
        <authorList>
            <person name="Wu Y."/>
            <person name="Saski C.A."/>
            <person name="Schnabel G."/>
            <person name="Xiao S."/>
            <person name="Hu M."/>
        </authorList>
    </citation>
    <scope>NUCLEOTIDE SEQUENCE [LARGE SCALE GENOMIC DNA]</scope>
    <source>
        <strain evidence="1 2">BVB16</strain>
    </source>
</reference>
<dbReference type="RefSeq" id="XP_037197685.1">
    <property type="nucleotide sequence ID" value="XM_037331352.1"/>
</dbReference>
<protein>
    <submittedName>
        <fullName evidence="1">Uncharacterized protein</fullName>
    </submittedName>
</protein>
<proteinExistence type="predicted"/>
<name>A0A8H6B3F6_9HELO</name>
<accession>A0A8H6B3F6</accession>
<dbReference type="GeneID" id="59255044"/>
<sequence>MLFKWWFMDTPGTCNDPRPLFANYTSTFISPYQRMTYGGYSGSIGQLDGMKRGNVTLLYCTNFNDEKISTIANSPSITPLSDFDWRTTEPLKLRPFKPVYHMTMGTKLPLNSAADSF</sequence>
<dbReference type="OrthoDB" id="5043642at2759"/>
<gene>
    <name evidence="1" type="ORF">Bfra_000908</name>
</gene>
<keyword evidence="2" id="KW-1185">Reference proteome</keyword>
<dbReference type="EMBL" id="JABFCT010000002">
    <property type="protein sequence ID" value="KAF5878741.1"/>
    <property type="molecule type" value="Genomic_DNA"/>
</dbReference>
<evidence type="ECO:0000313" key="2">
    <source>
        <dbReference type="Proteomes" id="UP000531561"/>
    </source>
</evidence>
<dbReference type="AlphaFoldDB" id="A0A8H6B3F6"/>
<organism evidence="1 2">
    <name type="scientific">Botrytis fragariae</name>
    <dbReference type="NCBI Taxonomy" id="1964551"/>
    <lineage>
        <taxon>Eukaryota</taxon>
        <taxon>Fungi</taxon>
        <taxon>Dikarya</taxon>
        <taxon>Ascomycota</taxon>
        <taxon>Pezizomycotina</taxon>
        <taxon>Leotiomycetes</taxon>
        <taxon>Helotiales</taxon>
        <taxon>Sclerotiniaceae</taxon>
        <taxon>Botrytis</taxon>
    </lineage>
</organism>
<comment type="caution">
    <text evidence="1">The sequence shown here is derived from an EMBL/GenBank/DDBJ whole genome shotgun (WGS) entry which is preliminary data.</text>
</comment>
<dbReference type="Proteomes" id="UP000531561">
    <property type="component" value="Unassembled WGS sequence"/>
</dbReference>